<comment type="subcellular location">
    <subcellularLocation>
        <location evidence="1">Cell membrane</location>
        <topology evidence="1">Multi-pass membrane protein</topology>
    </subcellularLocation>
</comment>
<evidence type="ECO:0000313" key="11">
    <source>
        <dbReference type="EMBL" id="QLY30932.1"/>
    </source>
</evidence>
<keyword evidence="3 8" id="KW-0812">Transmembrane</keyword>
<evidence type="ECO:0000256" key="9">
    <source>
        <dbReference type="SAM" id="MobiDB-lite"/>
    </source>
</evidence>
<dbReference type="GO" id="GO:0005524">
    <property type="term" value="F:ATP binding"/>
    <property type="evidence" value="ECO:0007669"/>
    <property type="project" value="UniProtKB-UniRule"/>
</dbReference>
<keyword evidence="8" id="KW-1003">Cell membrane</keyword>
<dbReference type="KEGG" id="nhu:H0264_00530"/>
<dbReference type="PRINTS" id="PR00119">
    <property type="entry name" value="CATATPASE"/>
</dbReference>
<dbReference type="AlphaFoldDB" id="A0A7D6V9C1"/>
<dbReference type="Gene3D" id="2.70.150.10">
    <property type="entry name" value="Calcium-transporting ATPase, cytoplasmic transduction domain A"/>
    <property type="match status" value="1"/>
</dbReference>
<dbReference type="InterPro" id="IPR018303">
    <property type="entry name" value="ATPase_P-typ_P_site"/>
</dbReference>
<dbReference type="InterPro" id="IPR027256">
    <property type="entry name" value="P-typ_ATPase_IB"/>
</dbReference>
<evidence type="ECO:0000256" key="5">
    <source>
        <dbReference type="ARBA" id="ARBA00022967"/>
    </source>
</evidence>
<dbReference type="NCBIfam" id="TIGR01494">
    <property type="entry name" value="ATPase_P-type"/>
    <property type="match status" value="1"/>
</dbReference>
<dbReference type="InterPro" id="IPR044492">
    <property type="entry name" value="P_typ_ATPase_HD_dom"/>
</dbReference>
<accession>A0A7D6V9C1</accession>
<evidence type="ECO:0000256" key="3">
    <source>
        <dbReference type="ARBA" id="ARBA00022692"/>
    </source>
</evidence>
<evidence type="ECO:0000256" key="2">
    <source>
        <dbReference type="ARBA" id="ARBA00006024"/>
    </source>
</evidence>
<dbReference type="InterPro" id="IPR001757">
    <property type="entry name" value="P_typ_ATPase"/>
</dbReference>
<evidence type="ECO:0000256" key="7">
    <source>
        <dbReference type="ARBA" id="ARBA00023136"/>
    </source>
</evidence>
<dbReference type="SFLD" id="SFLDS00003">
    <property type="entry name" value="Haloacid_Dehalogenase"/>
    <property type="match status" value="1"/>
</dbReference>
<keyword evidence="8" id="KW-0547">Nucleotide-binding</keyword>
<name>A0A7D6V9C1_9NOCA</name>
<dbReference type="PANTHER" id="PTHR48085">
    <property type="entry name" value="CADMIUM/ZINC-TRANSPORTING ATPASE HMA2-RELATED"/>
    <property type="match status" value="1"/>
</dbReference>
<dbReference type="Gene3D" id="3.40.1110.10">
    <property type="entry name" value="Calcium-transporting ATPase, cytoplasmic domain N"/>
    <property type="match status" value="1"/>
</dbReference>
<dbReference type="Pfam" id="PF00702">
    <property type="entry name" value="Hydrolase"/>
    <property type="match status" value="1"/>
</dbReference>
<evidence type="ECO:0000256" key="6">
    <source>
        <dbReference type="ARBA" id="ARBA00022989"/>
    </source>
</evidence>
<dbReference type="SFLD" id="SFLDG00002">
    <property type="entry name" value="C1.7:_P-type_atpase_like"/>
    <property type="match status" value="1"/>
</dbReference>
<dbReference type="InterPro" id="IPR051014">
    <property type="entry name" value="Cation_Transport_ATPase_IB"/>
</dbReference>
<dbReference type="SUPFAM" id="SSF81653">
    <property type="entry name" value="Calcium ATPase, transduction domain A"/>
    <property type="match status" value="1"/>
</dbReference>
<dbReference type="Pfam" id="PF00122">
    <property type="entry name" value="E1-E2_ATPase"/>
    <property type="match status" value="1"/>
</dbReference>
<protein>
    <submittedName>
        <fullName evidence="11">Heavy metal translocating P-type ATPase</fullName>
    </submittedName>
</protein>
<dbReference type="SUPFAM" id="SSF81665">
    <property type="entry name" value="Calcium ATPase, transmembrane domain M"/>
    <property type="match status" value="1"/>
</dbReference>
<feature type="transmembrane region" description="Helical" evidence="8">
    <location>
        <begin position="37"/>
        <end position="56"/>
    </location>
</feature>
<keyword evidence="6 8" id="KW-1133">Transmembrane helix</keyword>
<dbReference type="RefSeq" id="WP_181582130.1">
    <property type="nucleotide sequence ID" value="NZ_CP059399.1"/>
</dbReference>
<dbReference type="InterPro" id="IPR036412">
    <property type="entry name" value="HAD-like_sf"/>
</dbReference>
<keyword evidence="8" id="KW-0067">ATP-binding</keyword>
<dbReference type="PROSITE" id="PS00154">
    <property type="entry name" value="ATPASE_E1_E2"/>
    <property type="match status" value="1"/>
</dbReference>
<sequence>MSTTAKARPGTAGPTRHSADDGHGHGHGGLLGPRAEMVFAITSGLTYAGGMLARYIFDSPPWLATTLFLATYFFGGFFTVRTAVHTVRRGRFEVDFLMLVAAVGAAAVGKWAEGSVLLFLFSLGHALEEYAMSRAQRSISALAELAPRTAFIRRGPDTVEEIDVDALTVGDVIVVRPNSRLSADGIVVAGVSAVDESAVTGESMPVEKQPAPDPGAALTSNTPLPEAQRVFAGTLNGSGVLEVMVTSRASDSTLARVIAMVRDAETQKSPTQRFIDRFQLFYVPAVILGVLAVIAFGAWVLTEPFTDSFYRGMVVLVAASPCALAIATPSAVLAGVARAAQAGILAKGGGPLESLGRVKSIAFDKTGTLTWGQPRVTDIEPARPELREQLVATLYAVESFSDHPLASAITRDLAPLVPAEPELTATQVNSVTGRGVTALVNGVATEIGNTTMYYELDPDGLPTAILTTVDRLHAAGRTTMIVRSGGVYLGVVGVMDTPRAEAAAVMDHLRALGISDLIVISGDNQRVADAVADGLGLDAAHGGLLPEDKVDMIGRLRAEGGTAMVGDGVNDAPAMVNSSVGIAMGASGSAVALETADVALMTDDIGRLPFAVALSRRTAAIIRQNLTVALIIVAGLVPATLIGLPIGPAVFIHEGSTLLVVCNALRLLRFRRGTEHAGIDHESRPGS</sequence>
<dbReference type="GO" id="GO:0019829">
    <property type="term" value="F:ATPase-coupled monoatomic cation transmembrane transporter activity"/>
    <property type="evidence" value="ECO:0007669"/>
    <property type="project" value="InterPro"/>
</dbReference>
<dbReference type="InterPro" id="IPR023214">
    <property type="entry name" value="HAD_sf"/>
</dbReference>
<feature type="transmembrane region" description="Helical" evidence="8">
    <location>
        <begin position="313"/>
        <end position="337"/>
    </location>
</feature>
<dbReference type="SFLD" id="SFLDF00027">
    <property type="entry name" value="p-type_atpase"/>
    <property type="match status" value="1"/>
</dbReference>
<dbReference type="GO" id="GO:0005886">
    <property type="term" value="C:plasma membrane"/>
    <property type="evidence" value="ECO:0007669"/>
    <property type="project" value="UniProtKB-SubCell"/>
</dbReference>
<evidence type="ECO:0000256" key="4">
    <source>
        <dbReference type="ARBA" id="ARBA00022723"/>
    </source>
</evidence>
<dbReference type="GO" id="GO:0016887">
    <property type="term" value="F:ATP hydrolysis activity"/>
    <property type="evidence" value="ECO:0007669"/>
    <property type="project" value="InterPro"/>
</dbReference>
<comment type="similarity">
    <text evidence="2 8">Belongs to the cation transport ATPase (P-type) (TC 3.A.3) family. Type IB subfamily.</text>
</comment>
<reference evidence="11 12" key="1">
    <citation type="submission" date="2020-07" db="EMBL/GenBank/DDBJ databases">
        <authorList>
            <person name="Zhuang K."/>
            <person name="Ran Y."/>
        </authorList>
    </citation>
    <scope>NUCLEOTIDE SEQUENCE [LARGE SCALE GENOMIC DNA]</scope>
    <source>
        <strain evidence="11 12">WCH-YHL-001</strain>
    </source>
</reference>
<dbReference type="InterPro" id="IPR008250">
    <property type="entry name" value="ATPase_P-typ_transduc_dom_A_sf"/>
</dbReference>
<evidence type="ECO:0000259" key="10">
    <source>
        <dbReference type="Pfam" id="PF00122"/>
    </source>
</evidence>
<dbReference type="Proteomes" id="UP000515512">
    <property type="component" value="Chromosome"/>
</dbReference>
<keyword evidence="4 8" id="KW-0479">Metal-binding</keyword>
<keyword evidence="5" id="KW-1278">Translocase</keyword>
<dbReference type="SUPFAM" id="SSF56784">
    <property type="entry name" value="HAD-like"/>
    <property type="match status" value="1"/>
</dbReference>
<dbReference type="InterPro" id="IPR023298">
    <property type="entry name" value="ATPase_P-typ_TM_dom_sf"/>
</dbReference>
<keyword evidence="7 8" id="KW-0472">Membrane</keyword>
<feature type="domain" description="P-type ATPase A" evidence="10">
    <location>
        <begin position="145"/>
        <end position="261"/>
    </location>
</feature>
<keyword evidence="12" id="KW-1185">Reference proteome</keyword>
<dbReference type="InterPro" id="IPR023299">
    <property type="entry name" value="ATPase_P-typ_cyto_dom_N"/>
</dbReference>
<evidence type="ECO:0000256" key="8">
    <source>
        <dbReference type="RuleBase" id="RU362081"/>
    </source>
</evidence>
<dbReference type="Gene3D" id="3.40.50.1000">
    <property type="entry name" value="HAD superfamily/HAD-like"/>
    <property type="match status" value="1"/>
</dbReference>
<evidence type="ECO:0000313" key="12">
    <source>
        <dbReference type="Proteomes" id="UP000515512"/>
    </source>
</evidence>
<organism evidence="11 12">
    <name type="scientific">Nocardia huaxiensis</name>
    <dbReference type="NCBI Taxonomy" id="2755382"/>
    <lineage>
        <taxon>Bacteria</taxon>
        <taxon>Bacillati</taxon>
        <taxon>Actinomycetota</taxon>
        <taxon>Actinomycetes</taxon>
        <taxon>Mycobacteriales</taxon>
        <taxon>Nocardiaceae</taxon>
        <taxon>Nocardia</taxon>
    </lineage>
</organism>
<dbReference type="InterPro" id="IPR059000">
    <property type="entry name" value="ATPase_P-type_domA"/>
</dbReference>
<feature type="transmembrane region" description="Helical" evidence="8">
    <location>
        <begin position="626"/>
        <end position="644"/>
    </location>
</feature>
<evidence type="ECO:0000256" key="1">
    <source>
        <dbReference type="ARBA" id="ARBA00004651"/>
    </source>
</evidence>
<gene>
    <name evidence="11" type="ORF">H0264_00530</name>
</gene>
<proteinExistence type="inferred from homology"/>
<dbReference type="EMBL" id="CP059399">
    <property type="protein sequence ID" value="QLY30932.1"/>
    <property type="molecule type" value="Genomic_DNA"/>
</dbReference>
<feature type="region of interest" description="Disordered" evidence="9">
    <location>
        <begin position="1"/>
        <end position="26"/>
    </location>
</feature>
<dbReference type="PANTHER" id="PTHR48085:SF5">
    <property type="entry name" value="CADMIUM_ZINC-TRANSPORTING ATPASE HMA4-RELATED"/>
    <property type="match status" value="1"/>
</dbReference>
<dbReference type="NCBIfam" id="TIGR01525">
    <property type="entry name" value="ATPase-IB_hvy"/>
    <property type="match status" value="1"/>
</dbReference>
<feature type="transmembrane region" description="Helical" evidence="8">
    <location>
        <begin position="62"/>
        <end position="80"/>
    </location>
</feature>
<feature type="transmembrane region" description="Helical" evidence="8">
    <location>
        <begin position="280"/>
        <end position="301"/>
    </location>
</feature>
<dbReference type="GO" id="GO:0046872">
    <property type="term" value="F:metal ion binding"/>
    <property type="evidence" value="ECO:0007669"/>
    <property type="project" value="UniProtKB-KW"/>
</dbReference>